<reference evidence="2" key="1">
    <citation type="submission" date="2024-02" db="EMBL/GenBank/DDBJ databases">
        <authorList>
            <consortium name="ELIXIR-Norway"/>
            <consortium name="Elixir Norway"/>
        </authorList>
    </citation>
    <scope>NUCLEOTIDE SEQUENCE</scope>
</reference>
<sequence length="82" mass="8973">MSIAPHHHHHHPSAPNPPTVDDSGSQLPDQTTVIVQLAGDEKALFVARPASLINTDCRNRASDQSVTDEERYKSESTVFEPS</sequence>
<dbReference type="EMBL" id="OZ020104">
    <property type="protein sequence ID" value="CAK9279125.1"/>
    <property type="molecule type" value="Genomic_DNA"/>
</dbReference>
<protein>
    <submittedName>
        <fullName evidence="2">Uncharacterized protein</fullName>
    </submittedName>
</protein>
<evidence type="ECO:0000256" key="1">
    <source>
        <dbReference type="SAM" id="MobiDB-lite"/>
    </source>
</evidence>
<organism evidence="2 3">
    <name type="scientific">Sphagnum jensenii</name>
    <dbReference type="NCBI Taxonomy" id="128206"/>
    <lineage>
        <taxon>Eukaryota</taxon>
        <taxon>Viridiplantae</taxon>
        <taxon>Streptophyta</taxon>
        <taxon>Embryophyta</taxon>
        <taxon>Bryophyta</taxon>
        <taxon>Sphagnophytina</taxon>
        <taxon>Sphagnopsida</taxon>
        <taxon>Sphagnales</taxon>
        <taxon>Sphagnaceae</taxon>
        <taxon>Sphagnum</taxon>
    </lineage>
</organism>
<proteinExistence type="predicted"/>
<feature type="region of interest" description="Disordered" evidence="1">
    <location>
        <begin position="59"/>
        <end position="82"/>
    </location>
</feature>
<evidence type="ECO:0000313" key="3">
    <source>
        <dbReference type="Proteomes" id="UP001497444"/>
    </source>
</evidence>
<gene>
    <name evidence="2" type="ORF">CSSPJE1EN1_LOCUS24603</name>
</gene>
<dbReference type="Proteomes" id="UP001497444">
    <property type="component" value="Chromosome 9"/>
</dbReference>
<name>A0ABP0XJ69_9BRYO</name>
<evidence type="ECO:0000313" key="2">
    <source>
        <dbReference type="EMBL" id="CAK9279125.1"/>
    </source>
</evidence>
<feature type="region of interest" description="Disordered" evidence="1">
    <location>
        <begin position="1"/>
        <end position="31"/>
    </location>
</feature>
<keyword evidence="3" id="KW-1185">Reference proteome</keyword>
<accession>A0ABP0XJ69</accession>
<feature type="compositionally biased region" description="Basic residues" evidence="1">
    <location>
        <begin position="1"/>
        <end position="12"/>
    </location>
</feature>
<feature type="compositionally biased region" description="Polar residues" evidence="1">
    <location>
        <begin position="22"/>
        <end position="31"/>
    </location>
</feature>